<dbReference type="Gene3D" id="3.40.50.1820">
    <property type="entry name" value="alpha/beta hydrolase"/>
    <property type="match status" value="1"/>
</dbReference>
<dbReference type="Proteomes" id="UP000754644">
    <property type="component" value="Unassembled WGS sequence"/>
</dbReference>
<proteinExistence type="predicted"/>
<dbReference type="InterPro" id="IPR029058">
    <property type="entry name" value="AB_hydrolase_fold"/>
</dbReference>
<dbReference type="AlphaFoldDB" id="A0A973A8L0"/>
<protein>
    <submittedName>
        <fullName evidence="1">Esterase family protein</fullName>
    </submittedName>
</protein>
<reference evidence="1" key="1">
    <citation type="submission" date="2020-05" db="EMBL/GenBank/DDBJ databases">
        <title>Sulfur intermediates as new biogeochemical hubs in an aquatic model microbial ecosystem.</title>
        <authorList>
            <person name="Vigneron A."/>
        </authorList>
    </citation>
    <scope>NUCLEOTIDE SEQUENCE</scope>
    <source>
        <strain evidence="1">Bin.250</strain>
    </source>
</reference>
<dbReference type="InterPro" id="IPR050583">
    <property type="entry name" value="Mycobacterial_A85_antigen"/>
</dbReference>
<dbReference type="PANTHER" id="PTHR48098:SF3">
    <property type="entry name" value="IRON(III) ENTEROBACTIN ESTERASE"/>
    <property type="match status" value="1"/>
</dbReference>
<name>A0A973A8L0_9GAMM</name>
<dbReference type="Pfam" id="PF00756">
    <property type="entry name" value="Esterase"/>
    <property type="match status" value="1"/>
</dbReference>
<accession>A0A973A8L0</accession>
<organism evidence="1 2">
    <name type="scientific">SAR86 cluster bacterium</name>
    <dbReference type="NCBI Taxonomy" id="2030880"/>
    <lineage>
        <taxon>Bacteria</taxon>
        <taxon>Pseudomonadati</taxon>
        <taxon>Pseudomonadota</taxon>
        <taxon>Gammaproteobacteria</taxon>
        <taxon>SAR86 cluster</taxon>
    </lineage>
</organism>
<dbReference type="InterPro" id="IPR000801">
    <property type="entry name" value="Esterase-like"/>
</dbReference>
<sequence length="307" mass="34040">MPMNSATLVQLGLDQIVPAEVNGRHNGVVNDPAWDAAYHPCAEAFPTAEVMAGLVQKAPAYQSSVYPGTTRDLWLYQTPGCDGSTPPQVIFFNDGAWYLGRQGPVRATQVLDSLFSLGHIKATVAIFINPGQPDHPVQGPIASYNHQQSQRSLEYDQLSGRYGEFLFDEIFSWAETQLGFACSRQPIDRTLCGISSGGIAAFNAAWHFPDQCQRVISHCGSYTDIWGGHNYPSLIRTHTRKPLRVFLQSGQHDVKSPFGDWSLANQMMASAFDWAGYDYRFAYGDGGHNLHHGGALFADTLRWLWRD</sequence>
<dbReference type="EMBL" id="JABMOJ010000207">
    <property type="protein sequence ID" value="NQV64828.1"/>
    <property type="molecule type" value="Genomic_DNA"/>
</dbReference>
<gene>
    <name evidence="1" type="ORF">HQ497_05620</name>
</gene>
<dbReference type="SUPFAM" id="SSF53474">
    <property type="entry name" value="alpha/beta-Hydrolases"/>
    <property type="match status" value="1"/>
</dbReference>
<comment type="caution">
    <text evidence="1">The sequence shown here is derived from an EMBL/GenBank/DDBJ whole genome shotgun (WGS) entry which is preliminary data.</text>
</comment>
<evidence type="ECO:0000313" key="2">
    <source>
        <dbReference type="Proteomes" id="UP000754644"/>
    </source>
</evidence>
<dbReference type="PANTHER" id="PTHR48098">
    <property type="entry name" value="ENTEROCHELIN ESTERASE-RELATED"/>
    <property type="match status" value="1"/>
</dbReference>
<evidence type="ECO:0000313" key="1">
    <source>
        <dbReference type="EMBL" id="NQV64828.1"/>
    </source>
</evidence>